<proteinExistence type="predicted"/>
<dbReference type="AlphaFoldDB" id="A0A518H2X7"/>
<evidence type="ECO:0000313" key="3">
    <source>
        <dbReference type="Proteomes" id="UP000317835"/>
    </source>
</evidence>
<gene>
    <name evidence="2" type="ORF">ElP_30910</name>
</gene>
<sequence>MRRSEAARRHRRAVAVVAAMAGVIVVLLAAVAPWAEEQYLDRGIEPSANALLVFRAGHAVAEHPGIALLLAAALIGLLWSSYGLLDRPARSRS</sequence>
<dbReference type="Proteomes" id="UP000317835">
    <property type="component" value="Chromosome"/>
</dbReference>
<dbReference type="EMBL" id="CP036426">
    <property type="protein sequence ID" value="QDV35188.1"/>
    <property type="molecule type" value="Genomic_DNA"/>
</dbReference>
<organism evidence="2 3">
    <name type="scientific">Tautonia plasticadhaerens</name>
    <dbReference type="NCBI Taxonomy" id="2527974"/>
    <lineage>
        <taxon>Bacteria</taxon>
        <taxon>Pseudomonadati</taxon>
        <taxon>Planctomycetota</taxon>
        <taxon>Planctomycetia</taxon>
        <taxon>Isosphaerales</taxon>
        <taxon>Isosphaeraceae</taxon>
        <taxon>Tautonia</taxon>
    </lineage>
</organism>
<dbReference type="KEGG" id="tpla:ElP_30910"/>
<feature type="transmembrane region" description="Helical" evidence="1">
    <location>
        <begin position="65"/>
        <end position="85"/>
    </location>
</feature>
<keyword evidence="3" id="KW-1185">Reference proteome</keyword>
<dbReference type="RefSeq" id="WP_145270619.1">
    <property type="nucleotide sequence ID" value="NZ_CP036426.1"/>
</dbReference>
<keyword evidence="1" id="KW-1133">Transmembrane helix</keyword>
<protein>
    <submittedName>
        <fullName evidence="2">Uncharacterized protein</fullName>
    </submittedName>
</protein>
<keyword evidence="1" id="KW-0812">Transmembrane</keyword>
<keyword evidence="1" id="KW-0472">Membrane</keyword>
<feature type="transmembrane region" description="Helical" evidence="1">
    <location>
        <begin position="12"/>
        <end position="35"/>
    </location>
</feature>
<name>A0A518H2X7_9BACT</name>
<accession>A0A518H2X7</accession>
<evidence type="ECO:0000313" key="2">
    <source>
        <dbReference type="EMBL" id="QDV35188.1"/>
    </source>
</evidence>
<reference evidence="2 3" key="1">
    <citation type="submission" date="2019-02" db="EMBL/GenBank/DDBJ databases">
        <title>Deep-cultivation of Planctomycetes and their phenomic and genomic characterization uncovers novel biology.</title>
        <authorList>
            <person name="Wiegand S."/>
            <person name="Jogler M."/>
            <person name="Boedeker C."/>
            <person name="Pinto D."/>
            <person name="Vollmers J."/>
            <person name="Rivas-Marin E."/>
            <person name="Kohn T."/>
            <person name="Peeters S.H."/>
            <person name="Heuer A."/>
            <person name="Rast P."/>
            <person name="Oberbeckmann S."/>
            <person name="Bunk B."/>
            <person name="Jeske O."/>
            <person name="Meyerdierks A."/>
            <person name="Storesund J.E."/>
            <person name="Kallscheuer N."/>
            <person name="Luecker S."/>
            <person name="Lage O.M."/>
            <person name="Pohl T."/>
            <person name="Merkel B.J."/>
            <person name="Hornburger P."/>
            <person name="Mueller R.-W."/>
            <person name="Bruemmer F."/>
            <person name="Labrenz M."/>
            <person name="Spormann A.M."/>
            <person name="Op den Camp H."/>
            <person name="Overmann J."/>
            <person name="Amann R."/>
            <person name="Jetten M.S.M."/>
            <person name="Mascher T."/>
            <person name="Medema M.H."/>
            <person name="Devos D.P."/>
            <person name="Kaster A.-K."/>
            <person name="Ovreas L."/>
            <person name="Rohde M."/>
            <person name="Galperin M.Y."/>
            <person name="Jogler C."/>
        </authorList>
    </citation>
    <scope>NUCLEOTIDE SEQUENCE [LARGE SCALE GENOMIC DNA]</scope>
    <source>
        <strain evidence="2 3">ElP</strain>
    </source>
</reference>
<evidence type="ECO:0000256" key="1">
    <source>
        <dbReference type="SAM" id="Phobius"/>
    </source>
</evidence>